<dbReference type="PANTHER" id="PTHR40465">
    <property type="entry name" value="CHROMOSOME 1, WHOLE GENOME SHOTGUN SEQUENCE"/>
    <property type="match status" value="1"/>
</dbReference>
<name>A0AAD5W1H8_9AGAR</name>
<keyword evidence="1" id="KW-0472">Membrane</keyword>
<dbReference type="Proteomes" id="UP001213000">
    <property type="component" value="Unassembled WGS sequence"/>
</dbReference>
<proteinExistence type="predicted"/>
<evidence type="ECO:0000256" key="1">
    <source>
        <dbReference type="SAM" id="Phobius"/>
    </source>
</evidence>
<evidence type="ECO:0000313" key="3">
    <source>
        <dbReference type="EMBL" id="KAJ3575315.1"/>
    </source>
</evidence>
<dbReference type="PANTHER" id="PTHR40465:SF1">
    <property type="entry name" value="DUF6534 DOMAIN-CONTAINING PROTEIN"/>
    <property type="match status" value="1"/>
</dbReference>
<feature type="transmembrane region" description="Helical" evidence="1">
    <location>
        <begin position="20"/>
        <end position="45"/>
    </location>
</feature>
<feature type="transmembrane region" description="Helical" evidence="1">
    <location>
        <begin position="98"/>
        <end position="117"/>
    </location>
</feature>
<keyword evidence="1" id="KW-1133">Transmembrane helix</keyword>
<comment type="caution">
    <text evidence="3">The sequence shown here is derived from an EMBL/GenBank/DDBJ whole genome shotgun (WGS) entry which is preliminary data.</text>
</comment>
<sequence length="341" mass="38105">MSASSPPLENPIILNIMPSYGSLLVGGFLSQAVWGVSTLQVFFYFQNFEHDKNLLKWLVVGLWLTDTANQVLLMRTVFPVLILQYGRIAGLTESIVDTQVHTLLAAVVVFIVQFYFIRRIFLFGRKLIWIKALSALLTGLTTWQLVGPIVYWSKVWGKPLVEQTKPFYEDLNLSIRSAAFVVDVTVALCMIWLLSYGQGTVLRQCIGSTKQMIFRIFVVTINSGTWTALLALLIIILLKVFPLDLYFCILEFPQCSLYFSTFMANLNSRNYIKGEGGVQTLTLGSNHGAPGRSTTLVLSPMRFPNASSTGGNTLSSTPPQVSISKKTETYLEPEYTVVDKD</sequence>
<feature type="domain" description="DUF6534" evidence="2">
    <location>
        <begin position="179"/>
        <end position="271"/>
    </location>
</feature>
<feature type="transmembrane region" description="Helical" evidence="1">
    <location>
        <begin position="173"/>
        <end position="195"/>
    </location>
</feature>
<protein>
    <recommendedName>
        <fullName evidence="2">DUF6534 domain-containing protein</fullName>
    </recommendedName>
</protein>
<keyword evidence="4" id="KW-1185">Reference proteome</keyword>
<evidence type="ECO:0000259" key="2">
    <source>
        <dbReference type="Pfam" id="PF20152"/>
    </source>
</evidence>
<reference evidence="3" key="1">
    <citation type="submission" date="2022-07" db="EMBL/GenBank/DDBJ databases">
        <title>Genome Sequence of Leucocoprinus birnbaumii.</title>
        <authorList>
            <person name="Buettner E."/>
        </authorList>
    </citation>
    <scope>NUCLEOTIDE SEQUENCE</scope>
    <source>
        <strain evidence="3">VT141</strain>
    </source>
</reference>
<keyword evidence="1" id="KW-0812">Transmembrane</keyword>
<accession>A0AAD5W1H8</accession>
<organism evidence="3 4">
    <name type="scientific">Leucocoprinus birnbaumii</name>
    <dbReference type="NCBI Taxonomy" id="56174"/>
    <lineage>
        <taxon>Eukaryota</taxon>
        <taxon>Fungi</taxon>
        <taxon>Dikarya</taxon>
        <taxon>Basidiomycota</taxon>
        <taxon>Agaricomycotina</taxon>
        <taxon>Agaricomycetes</taxon>
        <taxon>Agaricomycetidae</taxon>
        <taxon>Agaricales</taxon>
        <taxon>Agaricineae</taxon>
        <taxon>Agaricaceae</taxon>
        <taxon>Leucocoprinus</taxon>
    </lineage>
</organism>
<feature type="transmembrane region" description="Helical" evidence="1">
    <location>
        <begin position="216"/>
        <end position="238"/>
    </location>
</feature>
<feature type="transmembrane region" description="Helical" evidence="1">
    <location>
        <begin position="129"/>
        <end position="153"/>
    </location>
</feature>
<evidence type="ECO:0000313" key="4">
    <source>
        <dbReference type="Proteomes" id="UP001213000"/>
    </source>
</evidence>
<gene>
    <name evidence="3" type="ORF">NP233_g1186</name>
</gene>
<dbReference type="Pfam" id="PF20152">
    <property type="entry name" value="DUF6534"/>
    <property type="match status" value="1"/>
</dbReference>
<dbReference type="AlphaFoldDB" id="A0AAD5W1H8"/>
<dbReference type="InterPro" id="IPR045339">
    <property type="entry name" value="DUF6534"/>
</dbReference>
<dbReference type="EMBL" id="JANIEX010000041">
    <property type="protein sequence ID" value="KAJ3575315.1"/>
    <property type="molecule type" value="Genomic_DNA"/>
</dbReference>